<keyword evidence="9" id="KW-1185">Reference proteome</keyword>
<dbReference type="EMBL" id="WTVM01000225">
    <property type="protein sequence ID" value="NMG05167.1"/>
    <property type="molecule type" value="Genomic_DNA"/>
</dbReference>
<evidence type="ECO:0000313" key="9">
    <source>
        <dbReference type="Proteomes" id="UP000599523"/>
    </source>
</evidence>
<keyword evidence="2" id="KW-0349">Heme</keyword>
<dbReference type="Proteomes" id="UP000599523">
    <property type="component" value="Unassembled WGS sequence"/>
</dbReference>
<sequence>MTRPDSQKPSLSHRLSRPSAAYCLGSLLLVGNPLPLAAAEAVATIDWKQVEATEVVLLYPGVSHLEWVSGDMRIGRDRHGGGRAFRTGETCYACHFDETERMGGRIVTGAKLEPTPIPGKAPSVPVQVQAAHDGKHLHLRFSWTQAPAAEGARMDDANEVKLAFMLDAGNVEGAERNGCWASCHADSRGMPGVEDDRSKYVKDGSVADGIFYDLVQWRSGENRGYDGHVADTRVMEGGTALVTATGERDGDTWTVTFVRSLAGGEGDITLEPGQTYNFGFAIHDGHTAGRFHHVSLGYTLGIDTGALISARQQ</sequence>
<evidence type="ECO:0000313" key="8">
    <source>
        <dbReference type="EMBL" id="NMG05167.1"/>
    </source>
</evidence>
<dbReference type="Gene3D" id="2.60.40.1190">
    <property type="match status" value="1"/>
</dbReference>
<comment type="caution">
    <text evidence="8">The sequence shown here is derived from an EMBL/GenBank/DDBJ whole genome shotgun (WGS) entry which is preliminary data.</text>
</comment>
<evidence type="ECO:0000256" key="2">
    <source>
        <dbReference type="ARBA" id="ARBA00022617"/>
    </source>
</evidence>
<dbReference type="GO" id="GO:0046872">
    <property type="term" value="F:metal ion binding"/>
    <property type="evidence" value="ECO:0007669"/>
    <property type="project" value="UniProtKB-KW"/>
</dbReference>
<dbReference type="RefSeq" id="WP_168989770.1">
    <property type="nucleotide sequence ID" value="NZ_CAWPHM010000139.1"/>
</dbReference>
<dbReference type="GO" id="GO:0020037">
    <property type="term" value="F:heme binding"/>
    <property type="evidence" value="ECO:0007669"/>
    <property type="project" value="InterPro"/>
</dbReference>
<keyword evidence="1" id="KW-0813">Transport</keyword>
<accession>A0A972JD48</accession>
<dbReference type="Pfam" id="PF09459">
    <property type="entry name" value="EB_dh"/>
    <property type="match status" value="1"/>
</dbReference>
<dbReference type="SMART" id="SM00887">
    <property type="entry name" value="EB_dh"/>
    <property type="match status" value="1"/>
</dbReference>
<evidence type="ECO:0000259" key="7">
    <source>
        <dbReference type="SMART" id="SM00887"/>
    </source>
</evidence>
<keyword evidence="4" id="KW-0249">Electron transport</keyword>
<feature type="domain" description="Cytochrome c-552/DMSO reductase-like haem-binding" evidence="7">
    <location>
        <begin position="44"/>
        <end position="295"/>
    </location>
</feature>
<keyword evidence="6" id="KW-0732">Signal</keyword>
<evidence type="ECO:0000256" key="1">
    <source>
        <dbReference type="ARBA" id="ARBA00022448"/>
    </source>
</evidence>
<keyword evidence="5" id="KW-0408">Iron</keyword>
<evidence type="ECO:0000256" key="6">
    <source>
        <dbReference type="SAM" id="SignalP"/>
    </source>
</evidence>
<gene>
    <name evidence="8" type="ORF">GPA21_19705</name>
</gene>
<dbReference type="InterPro" id="IPR019020">
    <property type="entry name" value="Cyt-c552/DMSO_Rdtase_haem-bd"/>
</dbReference>
<evidence type="ECO:0000256" key="4">
    <source>
        <dbReference type="ARBA" id="ARBA00022982"/>
    </source>
</evidence>
<name>A0A972JD48_9RHOO</name>
<keyword evidence="3" id="KW-0479">Metal-binding</keyword>
<evidence type="ECO:0000256" key="3">
    <source>
        <dbReference type="ARBA" id="ARBA00022723"/>
    </source>
</evidence>
<proteinExistence type="predicted"/>
<feature type="chain" id="PRO_5037491031" description="Cytochrome c-552/DMSO reductase-like haem-binding domain-containing protein" evidence="6">
    <location>
        <begin position="39"/>
        <end position="313"/>
    </location>
</feature>
<organism evidence="8 9">
    <name type="scientific">Azoarcus taiwanensis</name>
    <dbReference type="NCBI Taxonomy" id="666964"/>
    <lineage>
        <taxon>Bacteria</taxon>
        <taxon>Pseudomonadati</taxon>
        <taxon>Pseudomonadota</taxon>
        <taxon>Betaproteobacteria</taxon>
        <taxon>Rhodocyclales</taxon>
        <taxon>Zoogloeaceae</taxon>
        <taxon>Azoarcus</taxon>
    </lineage>
</organism>
<protein>
    <recommendedName>
        <fullName evidence="7">Cytochrome c-552/DMSO reductase-like haem-binding domain-containing protein</fullName>
    </recommendedName>
</protein>
<reference evidence="8" key="1">
    <citation type="submission" date="2019-12" db="EMBL/GenBank/DDBJ databases">
        <title>Comparative genomics gives insights into the taxonomy of the Azoarcus-Aromatoleum group and reveals separate origins of nif in the plant-associated Azoarcus and non-plant-associated Aromatoleum sub-groups.</title>
        <authorList>
            <person name="Lafos M."/>
            <person name="Maluk M."/>
            <person name="Batista M."/>
            <person name="Junghare M."/>
            <person name="Carmona M."/>
            <person name="Faoro H."/>
            <person name="Cruz L.M."/>
            <person name="Battistoni F."/>
            <person name="De Souza E."/>
            <person name="Pedrosa F."/>
            <person name="Chen W.-M."/>
            <person name="Poole P.S."/>
            <person name="Dixon R.A."/>
            <person name="James E.K."/>
        </authorList>
    </citation>
    <scope>NUCLEOTIDE SEQUENCE</scope>
    <source>
        <strain evidence="8">NSC3</strain>
    </source>
</reference>
<feature type="signal peptide" evidence="6">
    <location>
        <begin position="1"/>
        <end position="38"/>
    </location>
</feature>
<evidence type="ECO:0000256" key="5">
    <source>
        <dbReference type="ARBA" id="ARBA00023004"/>
    </source>
</evidence>
<dbReference type="AlphaFoldDB" id="A0A972JD48"/>